<reference evidence="5" key="1">
    <citation type="submission" date="2021-11" db="EMBL/GenBank/DDBJ databases">
        <title>Vibrio ZSDE26 sp. nov. and Vibrio ZSDZ34 sp. nov., isolated from coastal seawater in Qingdao.</title>
        <authorList>
            <person name="Zhang P."/>
        </authorList>
    </citation>
    <scope>NUCLEOTIDE SEQUENCE</scope>
    <source>
        <strain evidence="5">ZSDE26</strain>
    </source>
</reference>
<feature type="chain" id="PRO_5040977770" evidence="3">
    <location>
        <begin position="19"/>
        <end position="339"/>
    </location>
</feature>
<protein>
    <submittedName>
        <fullName evidence="5">Polysaccharide deacetylase family protein</fullName>
    </submittedName>
</protein>
<accession>A0A9X2BM06</accession>
<dbReference type="PANTHER" id="PTHR34216">
    <property type="match status" value="1"/>
</dbReference>
<dbReference type="GO" id="GO:0016810">
    <property type="term" value="F:hydrolase activity, acting on carbon-nitrogen (but not peptide) bonds"/>
    <property type="evidence" value="ECO:0007669"/>
    <property type="project" value="InterPro"/>
</dbReference>
<feature type="signal peptide" evidence="3">
    <location>
        <begin position="1"/>
        <end position="18"/>
    </location>
</feature>
<evidence type="ECO:0000256" key="3">
    <source>
        <dbReference type="SAM" id="SignalP"/>
    </source>
</evidence>
<dbReference type="SUPFAM" id="SSF88713">
    <property type="entry name" value="Glycoside hydrolase/deacetylase"/>
    <property type="match status" value="1"/>
</dbReference>
<dbReference type="RefSeq" id="WP_248009501.1">
    <property type="nucleotide sequence ID" value="NZ_JAJHVV010000008.1"/>
</dbReference>
<name>A0A9X2BM06_9VIBR</name>
<dbReference type="AlphaFoldDB" id="A0A9X2BM06"/>
<dbReference type="Gene3D" id="3.20.20.370">
    <property type="entry name" value="Glycoside hydrolase/deacetylase"/>
    <property type="match status" value="1"/>
</dbReference>
<organism evidence="5 6">
    <name type="scientific">Vibrio amylolyticus</name>
    <dbReference type="NCBI Taxonomy" id="2847292"/>
    <lineage>
        <taxon>Bacteria</taxon>
        <taxon>Pseudomonadati</taxon>
        <taxon>Pseudomonadota</taxon>
        <taxon>Gammaproteobacteria</taxon>
        <taxon>Vibrionales</taxon>
        <taxon>Vibrionaceae</taxon>
        <taxon>Vibrio</taxon>
    </lineage>
</organism>
<sequence>MLKSNWLLLSLLATPVMAAPLNVMLYHHIADDTPHVTSTTVSDFVAQLDHFEEQGYEIVKLEEAVQQFRQGKTLDEKSLALTFDDGFASVCDTAYPELKKRNLPFTVFVTTDPIDKGYSSYCTWEQLKEMADNGVTIANHTLDHTHLVNNAFNDENWFEAATGNIESAQNRIIDEIGYAPMIFAYPYGEYNNDLKTWLDERGYTSFGQQSGSIGVSSDWQALPRFNAAGNYASIESLRHKITASPLPLNYAVLADPLTTDSQPTLTVELLPSREAYYPHLQCFLNGQPTVIDWHSETGFSVTPSNGLSNGRHRVNCTAPHRDGSPFFWMSQQWLVVPNK</sequence>
<dbReference type="CDD" id="cd10973">
    <property type="entry name" value="CE4_DAC_u4_5s"/>
    <property type="match status" value="1"/>
</dbReference>
<evidence type="ECO:0000313" key="5">
    <source>
        <dbReference type="EMBL" id="MCK6264428.1"/>
    </source>
</evidence>
<dbReference type="PROSITE" id="PS51677">
    <property type="entry name" value="NODB"/>
    <property type="match status" value="1"/>
</dbReference>
<dbReference type="PANTHER" id="PTHR34216:SF3">
    <property type="entry name" value="POLY-BETA-1,6-N-ACETYL-D-GLUCOSAMINE N-DEACETYLASE"/>
    <property type="match status" value="1"/>
</dbReference>
<dbReference type="EMBL" id="JAJHVV010000008">
    <property type="protein sequence ID" value="MCK6264428.1"/>
    <property type="molecule type" value="Genomic_DNA"/>
</dbReference>
<evidence type="ECO:0000256" key="1">
    <source>
        <dbReference type="ARBA" id="ARBA00004613"/>
    </source>
</evidence>
<proteinExistence type="predicted"/>
<comment type="caution">
    <text evidence="5">The sequence shown here is derived from an EMBL/GenBank/DDBJ whole genome shotgun (WGS) entry which is preliminary data.</text>
</comment>
<dbReference type="InterPro" id="IPR002509">
    <property type="entry name" value="NODB_dom"/>
</dbReference>
<dbReference type="InterPro" id="IPR011330">
    <property type="entry name" value="Glyco_hydro/deAcase_b/a-brl"/>
</dbReference>
<comment type="subcellular location">
    <subcellularLocation>
        <location evidence="1">Secreted</location>
    </subcellularLocation>
</comment>
<dbReference type="GO" id="GO:0005975">
    <property type="term" value="P:carbohydrate metabolic process"/>
    <property type="evidence" value="ECO:0007669"/>
    <property type="project" value="InterPro"/>
</dbReference>
<dbReference type="Pfam" id="PF01522">
    <property type="entry name" value="Polysacc_deac_1"/>
    <property type="match status" value="1"/>
</dbReference>
<dbReference type="InterPro" id="IPR051398">
    <property type="entry name" value="Polysacch_Deacetylase"/>
</dbReference>
<dbReference type="Proteomes" id="UP001139559">
    <property type="component" value="Unassembled WGS sequence"/>
</dbReference>
<feature type="domain" description="NodB homology" evidence="4">
    <location>
        <begin position="77"/>
        <end position="279"/>
    </location>
</feature>
<keyword evidence="6" id="KW-1185">Reference proteome</keyword>
<gene>
    <name evidence="5" type="ORF">KP803_14195</name>
</gene>
<evidence type="ECO:0000313" key="6">
    <source>
        <dbReference type="Proteomes" id="UP001139559"/>
    </source>
</evidence>
<keyword evidence="2 3" id="KW-0732">Signal</keyword>
<evidence type="ECO:0000256" key="2">
    <source>
        <dbReference type="ARBA" id="ARBA00022729"/>
    </source>
</evidence>
<dbReference type="GO" id="GO:0005576">
    <property type="term" value="C:extracellular region"/>
    <property type="evidence" value="ECO:0007669"/>
    <property type="project" value="UniProtKB-SubCell"/>
</dbReference>
<evidence type="ECO:0000259" key="4">
    <source>
        <dbReference type="PROSITE" id="PS51677"/>
    </source>
</evidence>